<evidence type="ECO:0000256" key="2">
    <source>
        <dbReference type="ARBA" id="ARBA00022840"/>
    </source>
</evidence>
<dbReference type="InterPro" id="IPR011006">
    <property type="entry name" value="CheY-like_superfamily"/>
</dbReference>
<dbReference type="CDD" id="cd00009">
    <property type="entry name" value="AAA"/>
    <property type="match status" value="1"/>
</dbReference>
<dbReference type="InterPro" id="IPR001789">
    <property type="entry name" value="Sig_transdc_resp-reg_receiver"/>
</dbReference>
<feature type="modified residue" description="4-aspartylphosphate" evidence="6">
    <location>
        <position position="54"/>
    </location>
</feature>
<dbReference type="PROSITE" id="PS00688">
    <property type="entry name" value="SIGMA54_INTERACT_3"/>
    <property type="match status" value="1"/>
</dbReference>
<keyword evidence="3" id="KW-0805">Transcription regulation</keyword>
<keyword evidence="6" id="KW-0597">Phosphoprotein</keyword>
<dbReference type="PANTHER" id="PTHR32071:SF113">
    <property type="entry name" value="ALGINATE BIOSYNTHESIS TRANSCRIPTIONAL REGULATORY PROTEIN ALGB"/>
    <property type="match status" value="1"/>
</dbReference>
<organism evidence="10 11">
    <name type="scientific">Paralabilibaculum antarcticum</name>
    <dbReference type="NCBI Taxonomy" id="2912572"/>
    <lineage>
        <taxon>Bacteria</taxon>
        <taxon>Pseudomonadati</taxon>
        <taxon>Bacteroidota</taxon>
        <taxon>Bacteroidia</taxon>
        <taxon>Marinilabiliales</taxon>
        <taxon>Marinifilaceae</taxon>
        <taxon>Paralabilibaculum</taxon>
    </lineage>
</organism>
<evidence type="ECO:0000259" key="9">
    <source>
        <dbReference type="PROSITE" id="PS50110"/>
    </source>
</evidence>
<dbReference type="RefSeq" id="WP_275109708.1">
    <property type="nucleotide sequence ID" value="NZ_JAKJSC010000001.1"/>
</dbReference>
<dbReference type="PROSITE" id="PS50045">
    <property type="entry name" value="SIGMA54_INTERACT_4"/>
    <property type="match status" value="1"/>
</dbReference>
<keyword evidence="7" id="KW-0175">Coiled coil</keyword>
<evidence type="ECO:0000256" key="6">
    <source>
        <dbReference type="PROSITE-ProRule" id="PRU00169"/>
    </source>
</evidence>
<dbReference type="Gene3D" id="3.40.50.300">
    <property type="entry name" value="P-loop containing nucleotide triphosphate hydrolases"/>
    <property type="match status" value="1"/>
</dbReference>
<evidence type="ECO:0000256" key="4">
    <source>
        <dbReference type="ARBA" id="ARBA00023125"/>
    </source>
</evidence>
<dbReference type="InterPro" id="IPR025944">
    <property type="entry name" value="Sigma_54_int_dom_CS"/>
</dbReference>
<sequence length="454" mass="50692">MKEAKILIVDDNKSILSALDLLLTGNCKKVKCLSNPNVLLAELIEDSYDVVLLDMNFKAGINTGNEGIYWLNQIFEYNPGISVIMITAYGDVELAVKAVRNGAVDFVLKPWENEKMLTTIEMAVKLSNSRKEVRKLRLKEDELIAEINKSKNDLIGSSPEWETVMAMVRKVAATDANILITGENGTGKELIAREIHRLSNRSQNVMVNVDMGSIAETLFESELFGHKKGAFTDAQSDRMGKIEASNKGTLFLDEIGNLSLPMQAKLLAVLQNRKLTRLGENLPVDIDVRVVCATNCDLSKMVNDGNFREDLLYRINTIQIELPALRDRKMDIPALAEFFLQLYTDKYNKKGLTISSDAISKLKAYHWPGNVRELQHAIEKVVILSDRHVIKAADFVFKSVELSSGEAYGGTLEEMEKQLITAAIEKQMGNLSAVSSQLGITRQTLYNKIKKYGI</sequence>
<keyword evidence="11" id="KW-1185">Reference proteome</keyword>
<evidence type="ECO:0000313" key="10">
    <source>
        <dbReference type="EMBL" id="MDE5418382.1"/>
    </source>
</evidence>
<name>A0ABT5VSV8_9BACT</name>
<keyword evidence="2" id="KW-0067">ATP-binding</keyword>
<dbReference type="PRINTS" id="PR01590">
    <property type="entry name" value="HTHFIS"/>
</dbReference>
<proteinExistence type="predicted"/>
<feature type="domain" description="Response regulatory" evidence="9">
    <location>
        <begin position="5"/>
        <end position="124"/>
    </location>
</feature>
<dbReference type="EMBL" id="JAKJSC010000001">
    <property type="protein sequence ID" value="MDE5418382.1"/>
    <property type="molecule type" value="Genomic_DNA"/>
</dbReference>
<dbReference type="InterPro" id="IPR002197">
    <property type="entry name" value="HTH_Fis"/>
</dbReference>
<dbReference type="PROSITE" id="PS00676">
    <property type="entry name" value="SIGMA54_INTERACT_2"/>
    <property type="match status" value="1"/>
</dbReference>
<dbReference type="Pfam" id="PF02954">
    <property type="entry name" value="HTH_8"/>
    <property type="match status" value="1"/>
</dbReference>
<dbReference type="Gene3D" id="1.10.10.60">
    <property type="entry name" value="Homeodomain-like"/>
    <property type="match status" value="1"/>
</dbReference>
<dbReference type="Pfam" id="PF00072">
    <property type="entry name" value="Response_reg"/>
    <property type="match status" value="1"/>
</dbReference>
<evidence type="ECO:0000256" key="3">
    <source>
        <dbReference type="ARBA" id="ARBA00023015"/>
    </source>
</evidence>
<gene>
    <name evidence="10" type="ORF">L3049_10205</name>
</gene>
<feature type="coiled-coil region" evidence="7">
    <location>
        <begin position="126"/>
        <end position="153"/>
    </location>
</feature>
<dbReference type="InterPro" id="IPR027417">
    <property type="entry name" value="P-loop_NTPase"/>
</dbReference>
<keyword evidence="5" id="KW-0804">Transcription</keyword>
<dbReference type="Proteomes" id="UP001528920">
    <property type="component" value="Unassembled WGS sequence"/>
</dbReference>
<keyword evidence="4" id="KW-0238">DNA-binding</keyword>
<dbReference type="SMART" id="SM00448">
    <property type="entry name" value="REC"/>
    <property type="match status" value="1"/>
</dbReference>
<dbReference type="InterPro" id="IPR002078">
    <property type="entry name" value="Sigma_54_int"/>
</dbReference>
<evidence type="ECO:0000313" key="11">
    <source>
        <dbReference type="Proteomes" id="UP001528920"/>
    </source>
</evidence>
<dbReference type="PROSITE" id="PS50110">
    <property type="entry name" value="RESPONSE_REGULATORY"/>
    <property type="match status" value="1"/>
</dbReference>
<dbReference type="SMART" id="SM00382">
    <property type="entry name" value="AAA"/>
    <property type="match status" value="1"/>
</dbReference>
<dbReference type="InterPro" id="IPR009057">
    <property type="entry name" value="Homeodomain-like_sf"/>
</dbReference>
<dbReference type="InterPro" id="IPR003593">
    <property type="entry name" value="AAA+_ATPase"/>
</dbReference>
<dbReference type="Gene3D" id="3.40.50.2300">
    <property type="match status" value="1"/>
</dbReference>
<dbReference type="SUPFAM" id="SSF52540">
    <property type="entry name" value="P-loop containing nucleoside triphosphate hydrolases"/>
    <property type="match status" value="1"/>
</dbReference>
<feature type="domain" description="Sigma-54 factor interaction" evidence="8">
    <location>
        <begin position="154"/>
        <end position="383"/>
    </location>
</feature>
<evidence type="ECO:0000256" key="1">
    <source>
        <dbReference type="ARBA" id="ARBA00022741"/>
    </source>
</evidence>
<dbReference type="Gene3D" id="1.10.8.60">
    <property type="match status" value="1"/>
</dbReference>
<protein>
    <submittedName>
        <fullName evidence="10">Sigma-54 dependent transcriptional regulator</fullName>
    </submittedName>
</protein>
<dbReference type="PANTHER" id="PTHR32071">
    <property type="entry name" value="TRANSCRIPTIONAL REGULATORY PROTEIN"/>
    <property type="match status" value="1"/>
</dbReference>
<dbReference type="InterPro" id="IPR025943">
    <property type="entry name" value="Sigma_54_int_dom_ATP-bd_2"/>
</dbReference>
<dbReference type="InterPro" id="IPR058031">
    <property type="entry name" value="AAA_lid_NorR"/>
</dbReference>
<evidence type="ECO:0000256" key="7">
    <source>
        <dbReference type="SAM" id="Coils"/>
    </source>
</evidence>
<comment type="caution">
    <text evidence="10">The sequence shown here is derived from an EMBL/GenBank/DDBJ whole genome shotgun (WGS) entry which is preliminary data.</text>
</comment>
<evidence type="ECO:0000259" key="8">
    <source>
        <dbReference type="PROSITE" id="PS50045"/>
    </source>
</evidence>
<dbReference type="SUPFAM" id="SSF52172">
    <property type="entry name" value="CheY-like"/>
    <property type="match status" value="1"/>
</dbReference>
<reference evidence="10 11" key="1">
    <citation type="submission" date="2022-01" db="EMBL/GenBank/DDBJ databases">
        <title>Labilibaculum sp. nov, a marine bacterium isolated from Antarctica.</title>
        <authorList>
            <person name="Dai W."/>
        </authorList>
    </citation>
    <scope>NUCLEOTIDE SEQUENCE [LARGE SCALE GENOMIC DNA]</scope>
    <source>
        <strain evidence="10 11">DW002</strain>
    </source>
</reference>
<dbReference type="Pfam" id="PF25601">
    <property type="entry name" value="AAA_lid_14"/>
    <property type="match status" value="1"/>
</dbReference>
<accession>A0ABT5VSV8</accession>
<evidence type="ECO:0000256" key="5">
    <source>
        <dbReference type="ARBA" id="ARBA00023163"/>
    </source>
</evidence>
<keyword evidence="1" id="KW-0547">Nucleotide-binding</keyword>
<dbReference type="SUPFAM" id="SSF46689">
    <property type="entry name" value="Homeodomain-like"/>
    <property type="match status" value="1"/>
</dbReference>
<dbReference type="Pfam" id="PF00158">
    <property type="entry name" value="Sigma54_activat"/>
    <property type="match status" value="1"/>
</dbReference>